<feature type="binding site" evidence="4">
    <location>
        <position position="116"/>
    </location>
    <ligand>
        <name>Mg(2+)</name>
        <dbReference type="ChEBI" id="CHEBI:18420"/>
    </ligand>
</feature>
<dbReference type="SUPFAM" id="SSF100879">
    <property type="entry name" value="Lesion bypass DNA polymerase (Y-family), little finger domain"/>
    <property type="match status" value="1"/>
</dbReference>
<dbReference type="InterPro" id="IPR043502">
    <property type="entry name" value="DNA/RNA_pol_sf"/>
</dbReference>
<dbReference type="InterPro" id="IPR036775">
    <property type="entry name" value="DNA_pol_Y-fam_lit_finger_sf"/>
</dbReference>
<organism evidence="7 8">
    <name type="scientific">Candidatus Nitronereus thalassa</name>
    <dbReference type="NCBI Taxonomy" id="3020898"/>
    <lineage>
        <taxon>Bacteria</taxon>
        <taxon>Pseudomonadati</taxon>
        <taxon>Nitrospirota</taxon>
        <taxon>Nitrospiria</taxon>
        <taxon>Nitrospirales</taxon>
        <taxon>Nitrospiraceae</taxon>
        <taxon>Candidatus Nitronereus</taxon>
    </lineage>
</organism>
<dbReference type="SUPFAM" id="SSF56672">
    <property type="entry name" value="DNA/RNA polymerases"/>
    <property type="match status" value="1"/>
</dbReference>
<comment type="caution">
    <text evidence="7">The sequence shown here is derived from an EMBL/GenBank/DDBJ whole genome shotgun (WGS) entry which is preliminary data.</text>
</comment>
<dbReference type="Proteomes" id="UP001250932">
    <property type="component" value="Unassembled WGS sequence"/>
</dbReference>
<feature type="region of interest" description="Disordered" evidence="5">
    <location>
        <begin position="397"/>
        <end position="422"/>
    </location>
</feature>
<dbReference type="Gene3D" id="3.40.1170.60">
    <property type="match status" value="1"/>
</dbReference>
<dbReference type="Pfam" id="PF00817">
    <property type="entry name" value="IMS"/>
    <property type="match status" value="1"/>
</dbReference>
<dbReference type="PROSITE" id="PS50173">
    <property type="entry name" value="UMUC"/>
    <property type="match status" value="1"/>
</dbReference>
<evidence type="ECO:0000256" key="2">
    <source>
        <dbReference type="ARBA" id="ARBA00022457"/>
    </source>
</evidence>
<dbReference type="EMBL" id="JAQOUE010000002">
    <property type="protein sequence ID" value="MDT7044224.1"/>
    <property type="molecule type" value="Genomic_DNA"/>
</dbReference>
<keyword evidence="4" id="KW-0227">DNA damage</keyword>
<keyword evidence="4 7" id="KW-0548">Nucleotidyltransferase</keyword>
<dbReference type="InterPro" id="IPR050116">
    <property type="entry name" value="DNA_polymerase-Y"/>
</dbReference>
<comment type="similarity">
    <text evidence="1 4">Belongs to the DNA polymerase type-Y family.</text>
</comment>
<evidence type="ECO:0000256" key="5">
    <source>
        <dbReference type="SAM" id="MobiDB-lite"/>
    </source>
</evidence>
<dbReference type="NCBIfam" id="NF003015">
    <property type="entry name" value="PRK03858.1"/>
    <property type="match status" value="1"/>
</dbReference>
<keyword evidence="4" id="KW-0963">Cytoplasm</keyword>
<dbReference type="RefSeq" id="WP_313834809.1">
    <property type="nucleotide sequence ID" value="NZ_JAQOUE010000002.1"/>
</dbReference>
<sequence>MAPNIPPRQHSRWIIHVDMDAFYASVEQRDYPEYRGKPVIVGADPKEGKGRGVVSAASYEARKFGIHSALPIGQAYRRCPHGVFLPVRMARYQEVSSHIFSIFHRYTDLVEPLSFDEAFLDVTGSLRLFGTPQAIGAQIQRDIWNEEHLIASVGVATTKFVAKVASDLQKPQGFVMVPAGRERAFLHDLPIERLWGAGPKTAKLLRRRGYESIGQVASASCAELSVWLGKQGMHFWELANGIDDREVVPEETAKSIGAELTFASDTSDLAVIQQTLLDLAQRVGSRLRAEGVSAKTLTLKFRTAKFHTFTRSSTLSRSTDQDATIYRIALSLLDRLPCAQESVRLLGIAGSHLGKPEDSSQLNLFSSAHEAAVPISKALDSIRSRFGDQAIQPATLLSSTDGDARKETNRQNVHPKSVDNLH</sequence>
<evidence type="ECO:0000313" key="7">
    <source>
        <dbReference type="EMBL" id="MDT7044224.1"/>
    </source>
</evidence>
<keyword evidence="2 4" id="KW-0515">Mutator protein</keyword>
<dbReference type="InterPro" id="IPR017961">
    <property type="entry name" value="DNA_pol_Y-fam_little_finger"/>
</dbReference>
<keyword evidence="4" id="KW-0479">Metal-binding</keyword>
<comment type="subunit">
    <text evidence="4">Monomer.</text>
</comment>
<feature type="site" description="Substrate discrimination" evidence="4">
    <location>
        <position position="23"/>
    </location>
</feature>
<dbReference type="InterPro" id="IPR043128">
    <property type="entry name" value="Rev_trsase/Diguanyl_cyclase"/>
</dbReference>
<evidence type="ECO:0000256" key="4">
    <source>
        <dbReference type="HAMAP-Rule" id="MF_01113"/>
    </source>
</evidence>
<comment type="function">
    <text evidence="4">Poorly processive, error-prone DNA polymerase involved in untargeted mutagenesis. Copies undamaged DNA at stalled replication forks, which arise in vivo from mismatched or misaligned primer ends. These misaligned primers can be extended by PolIV. Exhibits no 3'-5' exonuclease (proofreading) activity. May be involved in translesional synthesis, in conjunction with the beta clamp from PolIII.</text>
</comment>
<evidence type="ECO:0000256" key="1">
    <source>
        <dbReference type="ARBA" id="ARBA00010945"/>
    </source>
</evidence>
<evidence type="ECO:0000259" key="6">
    <source>
        <dbReference type="PROSITE" id="PS50173"/>
    </source>
</evidence>
<keyword evidence="4 7" id="KW-0808">Transferase</keyword>
<dbReference type="PANTHER" id="PTHR11076:SF33">
    <property type="entry name" value="DNA POLYMERASE KAPPA"/>
    <property type="match status" value="1"/>
</dbReference>
<dbReference type="Pfam" id="PF11799">
    <property type="entry name" value="IMS_C"/>
    <property type="match status" value="1"/>
</dbReference>
<keyword evidence="4" id="KW-0235">DNA replication</keyword>
<accession>A0ABU3KCN8</accession>
<protein>
    <recommendedName>
        <fullName evidence="4">DNA polymerase IV</fullName>
        <shortName evidence="4">Pol IV</shortName>
        <ecNumber evidence="4">2.7.7.7</ecNumber>
    </recommendedName>
</protein>
<dbReference type="NCBIfam" id="NF002677">
    <property type="entry name" value="PRK02406.1"/>
    <property type="match status" value="1"/>
</dbReference>
<keyword evidence="4" id="KW-0234">DNA repair</keyword>
<dbReference type="Gene3D" id="3.30.1490.100">
    <property type="entry name" value="DNA polymerase, Y-family, little finger domain"/>
    <property type="match status" value="1"/>
</dbReference>
<dbReference type="Gene3D" id="1.10.150.20">
    <property type="entry name" value="5' to 3' exonuclease, C-terminal subdomain"/>
    <property type="match status" value="1"/>
</dbReference>
<proteinExistence type="inferred from homology"/>
<gene>
    <name evidence="4 7" type="primary">dinB</name>
    <name evidence="7" type="ORF">PPG34_17875</name>
</gene>
<feature type="domain" description="UmuC" evidence="6">
    <location>
        <begin position="14"/>
        <end position="198"/>
    </location>
</feature>
<keyword evidence="4" id="KW-0460">Magnesium</keyword>
<comment type="catalytic activity">
    <reaction evidence="4">
        <text>DNA(n) + a 2'-deoxyribonucleoside 5'-triphosphate = DNA(n+1) + diphosphate</text>
        <dbReference type="Rhea" id="RHEA:22508"/>
        <dbReference type="Rhea" id="RHEA-COMP:17339"/>
        <dbReference type="Rhea" id="RHEA-COMP:17340"/>
        <dbReference type="ChEBI" id="CHEBI:33019"/>
        <dbReference type="ChEBI" id="CHEBI:61560"/>
        <dbReference type="ChEBI" id="CHEBI:173112"/>
        <dbReference type="EC" id="2.7.7.7"/>
    </reaction>
</comment>
<comment type="cofactor">
    <cofactor evidence="4">
        <name>Mg(2+)</name>
        <dbReference type="ChEBI" id="CHEBI:18420"/>
    </cofactor>
    <text evidence="4">Binds 2 magnesium ions per subunit.</text>
</comment>
<dbReference type="InterPro" id="IPR001126">
    <property type="entry name" value="UmuC"/>
</dbReference>
<dbReference type="PANTHER" id="PTHR11076">
    <property type="entry name" value="DNA REPAIR POLYMERASE UMUC / TRANSFERASE FAMILY MEMBER"/>
    <property type="match status" value="1"/>
</dbReference>
<feature type="active site" evidence="4">
    <location>
        <position position="117"/>
    </location>
</feature>
<comment type="subcellular location">
    <subcellularLocation>
        <location evidence="4">Cytoplasm</location>
    </subcellularLocation>
</comment>
<evidence type="ECO:0000313" key="8">
    <source>
        <dbReference type="Proteomes" id="UP001250932"/>
    </source>
</evidence>
<reference evidence="7 8" key="1">
    <citation type="journal article" date="2023" name="ISME J.">
        <title>Cultivation and genomic characterization of novel and ubiquitous marine nitrite-oxidizing bacteria from the Nitrospirales.</title>
        <authorList>
            <person name="Mueller A.J."/>
            <person name="Daebeler A."/>
            <person name="Herbold C.W."/>
            <person name="Kirkegaard R.H."/>
            <person name="Daims H."/>
        </authorList>
    </citation>
    <scope>NUCLEOTIDE SEQUENCE [LARGE SCALE GENOMIC DNA]</scope>
    <source>
        <strain evidence="7 8">EB</strain>
    </source>
</reference>
<keyword evidence="4" id="KW-0238">DNA-binding</keyword>
<dbReference type="HAMAP" id="MF_01113">
    <property type="entry name" value="DNApol_IV"/>
    <property type="match status" value="1"/>
</dbReference>
<dbReference type="GO" id="GO:0003887">
    <property type="term" value="F:DNA-directed DNA polymerase activity"/>
    <property type="evidence" value="ECO:0007669"/>
    <property type="project" value="UniProtKB-EC"/>
</dbReference>
<evidence type="ECO:0000256" key="3">
    <source>
        <dbReference type="ARBA" id="ARBA00022932"/>
    </source>
</evidence>
<dbReference type="CDD" id="cd03586">
    <property type="entry name" value="PolY_Pol_IV_kappa"/>
    <property type="match status" value="1"/>
</dbReference>
<feature type="binding site" evidence="4">
    <location>
        <position position="18"/>
    </location>
    <ligand>
        <name>Mg(2+)</name>
        <dbReference type="ChEBI" id="CHEBI:18420"/>
    </ligand>
</feature>
<dbReference type="EC" id="2.7.7.7" evidence="4"/>
<keyword evidence="3 4" id="KW-0239">DNA-directed DNA polymerase</keyword>
<keyword evidence="8" id="KW-1185">Reference proteome</keyword>
<dbReference type="InterPro" id="IPR022880">
    <property type="entry name" value="DNApol_IV"/>
</dbReference>
<name>A0ABU3KCN8_9BACT</name>
<dbReference type="Gene3D" id="3.30.70.270">
    <property type="match status" value="1"/>
</dbReference>